<sequence>MMNSTNIFREEFTDFTVHHFFLHGSKKSNEFVRCQFPFSGQICDWIQTVWSGIFAYERQSEVIL</sequence>
<organism evidence="1 2">
    <name type="scientific">Faecalibaculum rodentium</name>
    <dbReference type="NCBI Taxonomy" id="1702221"/>
    <lineage>
        <taxon>Bacteria</taxon>
        <taxon>Bacillati</taxon>
        <taxon>Bacillota</taxon>
        <taxon>Erysipelotrichia</taxon>
        <taxon>Erysipelotrichales</taxon>
        <taxon>Erysipelotrichaceae</taxon>
        <taxon>Faecalibaculum</taxon>
    </lineage>
</organism>
<dbReference type="AlphaFoldDB" id="A0A140DR75"/>
<dbReference type="KEGG" id="fro:AALO17_00180"/>
<evidence type="ECO:0000313" key="2">
    <source>
        <dbReference type="Proteomes" id="UP000069771"/>
    </source>
</evidence>
<proteinExistence type="predicted"/>
<reference evidence="1 2" key="1">
    <citation type="journal article" date="2016" name="Gut Pathog.">
        <title>Whole genome sequencing of "Faecalibaculum rodentium" ALO17, isolated from C57BL/6J laboratory mouse feces.</title>
        <authorList>
            <person name="Lim S."/>
            <person name="Chang D.H."/>
            <person name="Ahn S."/>
            <person name="Kim B.C."/>
        </authorList>
    </citation>
    <scope>NUCLEOTIDE SEQUENCE [LARGE SCALE GENOMIC DNA]</scope>
    <source>
        <strain evidence="1 2">Alo17</strain>
    </source>
</reference>
<keyword evidence="2" id="KW-1185">Reference proteome</keyword>
<dbReference type="EMBL" id="CP011391">
    <property type="protein sequence ID" value="AMK53152.1"/>
    <property type="molecule type" value="Genomic_DNA"/>
</dbReference>
<evidence type="ECO:0000313" key="1">
    <source>
        <dbReference type="EMBL" id="AMK53152.1"/>
    </source>
</evidence>
<protein>
    <submittedName>
        <fullName evidence="1">Uncharacterized protein</fullName>
    </submittedName>
</protein>
<gene>
    <name evidence="1" type="ORF">AALO17_00180</name>
</gene>
<dbReference type="Proteomes" id="UP000069771">
    <property type="component" value="Chromosome"/>
</dbReference>
<name>A0A140DR75_9FIRM</name>
<accession>A0A140DR75</accession>